<dbReference type="InterPro" id="IPR001487">
    <property type="entry name" value="Bromodomain"/>
</dbReference>
<feature type="compositionally biased region" description="Basic and acidic residues" evidence="4">
    <location>
        <begin position="1478"/>
        <end position="1487"/>
    </location>
</feature>
<organism evidence="6 7">
    <name type="scientific">Mucor saturninus</name>
    <dbReference type="NCBI Taxonomy" id="64648"/>
    <lineage>
        <taxon>Eukaryota</taxon>
        <taxon>Fungi</taxon>
        <taxon>Fungi incertae sedis</taxon>
        <taxon>Mucoromycota</taxon>
        <taxon>Mucoromycotina</taxon>
        <taxon>Mucoromycetes</taxon>
        <taxon>Mucorales</taxon>
        <taxon>Mucorineae</taxon>
        <taxon>Mucoraceae</taxon>
        <taxon>Mucor</taxon>
    </lineage>
</organism>
<evidence type="ECO:0000313" key="7">
    <source>
        <dbReference type="Proteomes" id="UP000603453"/>
    </source>
</evidence>
<keyword evidence="7" id="KW-1185">Reference proteome</keyword>
<feature type="compositionally biased region" description="Acidic residues" evidence="4">
    <location>
        <begin position="947"/>
        <end position="958"/>
    </location>
</feature>
<feature type="compositionally biased region" description="Basic residues" evidence="4">
    <location>
        <begin position="873"/>
        <end position="890"/>
    </location>
</feature>
<dbReference type="EMBL" id="JAEPRD010000030">
    <property type="protein sequence ID" value="KAG2206509.1"/>
    <property type="molecule type" value="Genomic_DNA"/>
</dbReference>
<protein>
    <recommendedName>
        <fullName evidence="5">Bromo domain-containing protein</fullName>
    </recommendedName>
</protein>
<dbReference type="Pfam" id="PF25313">
    <property type="entry name" value="BRWD_AD"/>
    <property type="match status" value="1"/>
</dbReference>
<dbReference type="PANTHER" id="PTHR16266">
    <property type="entry name" value="WD REPEAT DOMAIN 9"/>
    <property type="match status" value="1"/>
</dbReference>
<name>A0A8H7R8W3_9FUNG</name>
<dbReference type="Pfam" id="PF00439">
    <property type="entry name" value="Bromodomain"/>
    <property type="match status" value="1"/>
</dbReference>
<dbReference type="SMART" id="SM00297">
    <property type="entry name" value="BROMO"/>
    <property type="match status" value="1"/>
</dbReference>
<dbReference type="CDD" id="cd00200">
    <property type="entry name" value="WD40"/>
    <property type="match status" value="1"/>
</dbReference>
<feature type="compositionally biased region" description="Low complexity" evidence="4">
    <location>
        <begin position="814"/>
        <end position="827"/>
    </location>
</feature>
<sequence length="1509" mass="170774">MEFDDGSVLTLLGGLLSQLTDKHTNTTRNTYIITSIELYYLIAKFLAAGPCKETARVLENELRQHRELLPHTITYEGKKVPMTMDRLSREYPNINDNYLLELIGKFLGHFKETGDPKILRVSALRHGDKSLLTMLSAFVHNEEVERCNYLTMTKPQLSKLSLRKIDRMLIAREMGAKVIKKNEMPTALSTFYRERVTISGHRNPVYCVAFDKTNRRLFTGSDDFLVKVWCVRTGYLIHTIRGHQNIITDITINQENTLIATASSDGYVRVWTMDEYKPIMSLRPNASTIKPFTTVKFSPSPRAETRYLMATNEDGIVRLWKWDRDTLQFFDIESPITFSCKFRAKDRLRCSSFNYTGTKFAVAGDDGFVYVFSTIQVQTAHEGIIATTEDQRPAGRSRKRVASALFPDKSGQVQAQPVVPIGTLEGHMGSVTDLAYSHDGQRILSGCQDGTARIWKFNKETKTWSSIILDVKKPSEGNTIVTPLRKPQKKPDTTPTILTDDSDEIGSLMPFMDESPTQEEMEIEPSDPLPTSDPAKVSMIAWSSDDRWCFVASNHGEIRVYYAYNGDMACLLKGHEGEIYALDNHPLDPSTILSAGYDGKVILWDVEKQKVITCQSHAGRTFTDCKFSKDAMKYAITDEEGHCTLFGIGGLDKDYEQVRSWERGQYFMSDYQALRHFADGSFLDEPTQQPPYALPPSPIIDLQGVAYPNQKKFGYGRTIPTTSETFEVEDMKRSACYDQEEEEIRTTKLIILPAVDRASIAKRRREFVRFEDEDDAEIAAAATQLQFPPPVLPVLLPDDSADEDYHDEDDDEPGNAAYASSGASSDEGGSDDFVTRDNDTHPQSEEEGDEEGPVTRSRAGQLHIPPRTTSSRNHVRRGASSSRRRGRGRSTRGTSRGGGGAGGRSVVAVSRSTRKRNRARSDDDEEEQPVRARARRRVAEIPSYMESDLESDEEEFVEVENHDDPTLVEHTREQHLQQQLSDHSEAGPSHSAPYIENHNHPNTTYTNTNIASASTSTTTTSSSSTYMQSRTHRAEGEDRKGKRKLRSAVPTSDSDDDFIIPTETAPIPVSTGNSGRATRSTRASQPVHEPAPPNIPAPVVIIKKQTKHRDGPRELSEEEIKQHEPIPWITTTEKSLTKYLPQMGDYVAVLTEGHKQYLKSSDMRQYFDDKYGILDKHEPVVFGKIVGITWLVGPPAYCKLKLAMVELANIQNVLFHGASPIWTNLKRVEIIEYSDEDGRPEFIVLWQRFLASMNVFKSLQVGQKVDAIYDEGQYTGTISSCNLNGLYWKRANLPSPWAFYHVIWDDASSTPEDLCPWELVPTGEDFRRRYNVEPSLTPAQIKRAKDILTWLSSSDEFYLYVHQVNYYDYPPYLSLIAYPICLDMIQERLDNDFYRSVEGLIEDVELVKKNAMKYNADTSAAHKNAIRLANFFKTRLIKPSMPLAWSRGGGGGSRKKIVAEESDDDYDNAQGYESEEEPIVKKAKEEYHFDDEEDDDEFLNDDDEDDFYE</sequence>
<dbReference type="InterPro" id="IPR001680">
    <property type="entry name" value="WD40_rpt"/>
</dbReference>
<dbReference type="Pfam" id="PF00400">
    <property type="entry name" value="WD40"/>
    <property type="match status" value="4"/>
</dbReference>
<evidence type="ECO:0000256" key="4">
    <source>
        <dbReference type="SAM" id="MobiDB-lite"/>
    </source>
</evidence>
<dbReference type="Gene3D" id="1.20.920.10">
    <property type="entry name" value="Bromodomain-like"/>
    <property type="match status" value="1"/>
</dbReference>
<dbReference type="InterPro" id="IPR057452">
    <property type="entry name" value="BRWD/PHIP_N"/>
</dbReference>
<comment type="caution">
    <text evidence="6">The sequence shown here is derived from an EMBL/GenBank/DDBJ whole genome shotgun (WGS) entry which is preliminary data.</text>
</comment>
<evidence type="ECO:0000259" key="5">
    <source>
        <dbReference type="SMART" id="SM00297"/>
    </source>
</evidence>
<evidence type="ECO:0000313" key="6">
    <source>
        <dbReference type="EMBL" id="KAG2206509.1"/>
    </source>
</evidence>
<dbReference type="GO" id="GO:0005634">
    <property type="term" value="C:nucleus"/>
    <property type="evidence" value="ECO:0007669"/>
    <property type="project" value="TreeGrafter"/>
</dbReference>
<dbReference type="GO" id="GO:0006357">
    <property type="term" value="P:regulation of transcription by RNA polymerase II"/>
    <property type="evidence" value="ECO:0007669"/>
    <property type="project" value="TreeGrafter"/>
</dbReference>
<dbReference type="InterPro" id="IPR057451">
    <property type="entry name" value="BRWD/PHIP_AD"/>
</dbReference>
<evidence type="ECO:0000256" key="3">
    <source>
        <dbReference type="ARBA" id="ARBA00023117"/>
    </source>
</evidence>
<feature type="compositionally biased region" description="Acidic residues" evidence="4">
    <location>
        <begin position="1488"/>
        <end position="1509"/>
    </location>
</feature>
<evidence type="ECO:0000256" key="1">
    <source>
        <dbReference type="ARBA" id="ARBA00022574"/>
    </source>
</evidence>
<dbReference type="Pfam" id="PF25437">
    <property type="entry name" value="BRWD1_N"/>
    <property type="match status" value="1"/>
</dbReference>
<dbReference type="Gene3D" id="2.130.10.10">
    <property type="entry name" value="YVTN repeat-like/Quinoprotein amine dehydrogenase"/>
    <property type="match status" value="2"/>
</dbReference>
<dbReference type="InterPro" id="IPR015943">
    <property type="entry name" value="WD40/YVTN_repeat-like_dom_sf"/>
</dbReference>
<feature type="region of interest" description="Disordered" evidence="4">
    <location>
        <begin position="486"/>
        <end position="506"/>
    </location>
</feature>
<feature type="region of interest" description="Disordered" evidence="4">
    <location>
        <begin position="789"/>
        <end position="1096"/>
    </location>
</feature>
<feature type="compositionally biased region" description="Acidic residues" evidence="4">
    <location>
        <begin position="1460"/>
        <end position="1477"/>
    </location>
</feature>
<dbReference type="InterPro" id="IPR036322">
    <property type="entry name" value="WD40_repeat_dom_sf"/>
</dbReference>
<gene>
    <name evidence="6" type="ORF">INT47_008526</name>
</gene>
<dbReference type="InterPro" id="IPR019775">
    <property type="entry name" value="WD40_repeat_CS"/>
</dbReference>
<keyword evidence="1" id="KW-0853">WD repeat</keyword>
<feature type="region of interest" description="Disordered" evidence="4">
    <location>
        <begin position="1446"/>
        <end position="1509"/>
    </location>
</feature>
<dbReference type="OrthoDB" id="538223at2759"/>
<dbReference type="PRINTS" id="PR00503">
    <property type="entry name" value="BROMODOMAIN"/>
</dbReference>
<feature type="compositionally biased region" description="Acidic residues" evidence="4">
    <location>
        <begin position="799"/>
        <end position="813"/>
    </location>
</feature>
<keyword evidence="3" id="KW-0103">Bromodomain</keyword>
<dbReference type="SUPFAM" id="SSF50978">
    <property type="entry name" value="WD40 repeat-like"/>
    <property type="match status" value="2"/>
</dbReference>
<dbReference type="GO" id="GO:0007010">
    <property type="term" value="P:cytoskeleton organization"/>
    <property type="evidence" value="ECO:0007669"/>
    <property type="project" value="TreeGrafter"/>
</dbReference>
<dbReference type="GO" id="GO:0006325">
    <property type="term" value="P:chromatin organization"/>
    <property type="evidence" value="ECO:0007669"/>
    <property type="project" value="UniProtKB-ARBA"/>
</dbReference>
<dbReference type="SMART" id="SM00320">
    <property type="entry name" value="WD40"/>
    <property type="match status" value="8"/>
</dbReference>
<feature type="compositionally biased region" description="Basic and acidic residues" evidence="4">
    <location>
        <begin position="833"/>
        <end position="844"/>
    </location>
</feature>
<dbReference type="GO" id="GO:0008360">
    <property type="term" value="P:regulation of cell shape"/>
    <property type="evidence" value="ECO:0007669"/>
    <property type="project" value="TreeGrafter"/>
</dbReference>
<evidence type="ECO:0000256" key="2">
    <source>
        <dbReference type="ARBA" id="ARBA00022737"/>
    </source>
</evidence>
<keyword evidence="2" id="KW-0677">Repeat</keyword>
<dbReference type="Proteomes" id="UP000603453">
    <property type="component" value="Unassembled WGS sequence"/>
</dbReference>
<feature type="compositionally biased region" description="Polar residues" evidence="4">
    <location>
        <begin position="1070"/>
        <end position="1084"/>
    </location>
</feature>
<proteinExistence type="predicted"/>
<feature type="compositionally biased region" description="Low complexity" evidence="4">
    <location>
        <begin position="1000"/>
        <end position="1026"/>
    </location>
</feature>
<dbReference type="InterPro" id="IPR052060">
    <property type="entry name" value="Bromo_WD_repeat"/>
</dbReference>
<dbReference type="PANTHER" id="PTHR16266:SF17">
    <property type="entry name" value="BRWD3"/>
    <property type="match status" value="1"/>
</dbReference>
<reference evidence="6" key="1">
    <citation type="submission" date="2020-12" db="EMBL/GenBank/DDBJ databases">
        <title>Metabolic potential, ecology and presence of endohyphal bacteria is reflected in genomic diversity of Mucoromycotina.</title>
        <authorList>
            <person name="Muszewska A."/>
            <person name="Okrasinska A."/>
            <person name="Steczkiewicz K."/>
            <person name="Drgas O."/>
            <person name="Orlowska M."/>
            <person name="Perlinska-Lenart U."/>
            <person name="Aleksandrzak-Piekarczyk T."/>
            <person name="Szatraj K."/>
            <person name="Zielenkiewicz U."/>
            <person name="Pilsyk S."/>
            <person name="Malc E."/>
            <person name="Mieczkowski P."/>
            <person name="Kruszewska J.S."/>
            <person name="Biernat P."/>
            <person name="Pawlowska J."/>
        </authorList>
    </citation>
    <scope>NUCLEOTIDE SEQUENCE</scope>
    <source>
        <strain evidence="6">WA0000017839</strain>
    </source>
</reference>
<accession>A0A8H7R8W3</accession>
<dbReference type="SUPFAM" id="SSF47370">
    <property type="entry name" value="Bromodomain"/>
    <property type="match status" value="1"/>
</dbReference>
<dbReference type="CDD" id="cd04369">
    <property type="entry name" value="Bromodomain"/>
    <property type="match status" value="1"/>
</dbReference>
<feature type="domain" description="Bromo" evidence="5">
    <location>
        <begin position="1333"/>
        <end position="1441"/>
    </location>
</feature>
<dbReference type="InterPro" id="IPR036427">
    <property type="entry name" value="Bromodomain-like_sf"/>
</dbReference>
<dbReference type="PROSITE" id="PS00678">
    <property type="entry name" value="WD_REPEATS_1"/>
    <property type="match status" value="1"/>
</dbReference>
<feature type="compositionally biased region" description="Basic and acidic residues" evidence="4">
    <location>
        <begin position="959"/>
        <end position="975"/>
    </location>
</feature>